<dbReference type="InterPro" id="IPR014719">
    <property type="entry name" value="Ribosomal_bL12_C/ClpS-like"/>
</dbReference>
<evidence type="ECO:0000313" key="2">
    <source>
        <dbReference type="EMBL" id="GHP00619.1"/>
    </source>
</evidence>
<dbReference type="RefSeq" id="WP_220211210.1">
    <property type="nucleotide sequence ID" value="NZ_BNJK01000003.1"/>
</dbReference>
<sequence>MPWILRVQVVRQQTNPFPALHPYQVILHHDTCNAYPDEVVDKLRGVITSLGLVDALEIASEAWQRDQAVIVTCPKEIAELYQSRLRAAGLAITIGAS</sequence>
<feature type="domain" description="Adaptor protein ClpS core" evidence="1">
    <location>
        <begin position="22"/>
        <end position="87"/>
    </location>
</feature>
<accession>A0A8J3IY46</accession>
<dbReference type="Pfam" id="PF02617">
    <property type="entry name" value="ClpS"/>
    <property type="match status" value="1"/>
</dbReference>
<dbReference type="Proteomes" id="UP000597444">
    <property type="component" value="Unassembled WGS sequence"/>
</dbReference>
<dbReference type="GO" id="GO:0030163">
    <property type="term" value="P:protein catabolic process"/>
    <property type="evidence" value="ECO:0007669"/>
    <property type="project" value="InterPro"/>
</dbReference>
<dbReference type="SUPFAM" id="SSF54736">
    <property type="entry name" value="ClpS-like"/>
    <property type="match status" value="1"/>
</dbReference>
<dbReference type="AlphaFoldDB" id="A0A8J3IY46"/>
<organism evidence="2 3">
    <name type="scientific">Reticulibacter mediterranei</name>
    <dbReference type="NCBI Taxonomy" id="2778369"/>
    <lineage>
        <taxon>Bacteria</taxon>
        <taxon>Bacillati</taxon>
        <taxon>Chloroflexota</taxon>
        <taxon>Ktedonobacteria</taxon>
        <taxon>Ktedonobacterales</taxon>
        <taxon>Reticulibacteraceae</taxon>
        <taxon>Reticulibacter</taxon>
    </lineage>
</organism>
<evidence type="ECO:0000313" key="3">
    <source>
        <dbReference type="Proteomes" id="UP000597444"/>
    </source>
</evidence>
<dbReference type="Gene3D" id="3.30.1390.10">
    <property type="match status" value="1"/>
</dbReference>
<dbReference type="InterPro" id="IPR003769">
    <property type="entry name" value="ClpS_core"/>
</dbReference>
<name>A0A8J3IY46_9CHLR</name>
<evidence type="ECO:0000259" key="1">
    <source>
        <dbReference type="Pfam" id="PF02617"/>
    </source>
</evidence>
<dbReference type="EMBL" id="BNJK01000003">
    <property type="protein sequence ID" value="GHP00619.1"/>
    <property type="molecule type" value="Genomic_DNA"/>
</dbReference>
<gene>
    <name evidence="2" type="ORF">KSF_106660</name>
</gene>
<reference evidence="2" key="1">
    <citation type="submission" date="2020-10" db="EMBL/GenBank/DDBJ databases">
        <title>Taxonomic study of unclassified bacteria belonging to the class Ktedonobacteria.</title>
        <authorList>
            <person name="Yabe S."/>
            <person name="Wang C.M."/>
            <person name="Zheng Y."/>
            <person name="Sakai Y."/>
            <person name="Cavaletti L."/>
            <person name="Monciardini P."/>
            <person name="Donadio S."/>
        </authorList>
    </citation>
    <scope>NUCLEOTIDE SEQUENCE</scope>
    <source>
        <strain evidence="2">ID150040</strain>
    </source>
</reference>
<comment type="caution">
    <text evidence="2">The sequence shown here is derived from an EMBL/GenBank/DDBJ whole genome shotgun (WGS) entry which is preliminary data.</text>
</comment>
<protein>
    <recommendedName>
        <fullName evidence="1">Adaptor protein ClpS core domain-containing protein</fullName>
    </recommendedName>
</protein>
<proteinExistence type="predicted"/>
<keyword evidence="3" id="KW-1185">Reference proteome</keyword>